<keyword evidence="2" id="KW-1185">Reference proteome</keyword>
<protein>
    <submittedName>
        <fullName evidence="1">Nucleoid-associated protein</fullName>
    </submittedName>
</protein>
<dbReference type="GO" id="GO:0009295">
    <property type="term" value="C:nucleoid"/>
    <property type="evidence" value="ECO:0007669"/>
    <property type="project" value="InterPro"/>
</dbReference>
<dbReference type="AlphaFoldDB" id="A0AAP2DJW2"/>
<name>A0AAP2DJW2_9BACT</name>
<proteinExistence type="predicted"/>
<evidence type="ECO:0000313" key="1">
    <source>
        <dbReference type="EMBL" id="MBT1697665.1"/>
    </source>
</evidence>
<evidence type="ECO:0000313" key="2">
    <source>
        <dbReference type="Proteomes" id="UP001319200"/>
    </source>
</evidence>
<dbReference type="EMBL" id="JAHESF010000010">
    <property type="protein sequence ID" value="MBT1697665.1"/>
    <property type="molecule type" value="Genomic_DNA"/>
</dbReference>
<dbReference type="Pfam" id="PF04245">
    <property type="entry name" value="NA37"/>
    <property type="match status" value="1"/>
</dbReference>
<dbReference type="RefSeq" id="WP_254163536.1">
    <property type="nucleotide sequence ID" value="NZ_JAHESF010000010.1"/>
</dbReference>
<dbReference type="InterPro" id="IPR007358">
    <property type="entry name" value="Nucleoid_associated_NdpA"/>
</dbReference>
<comment type="caution">
    <text evidence="1">The sequence shown here is derived from an EMBL/GenBank/DDBJ whole genome shotgun (WGS) entry which is preliminary data.</text>
</comment>
<organism evidence="1 2">
    <name type="scientific">Chryseosolibacter histidini</name>
    <dbReference type="NCBI Taxonomy" id="2782349"/>
    <lineage>
        <taxon>Bacteria</taxon>
        <taxon>Pseudomonadati</taxon>
        <taxon>Bacteroidota</taxon>
        <taxon>Cytophagia</taxon>
        <taxon>Cytophagales</taxon>
        <taxon>Chryseotaleaceae</taxon>
        <taxon>Chryseosolibacter</taxon>
    </lineage>
</organism>
<sequence>MTDPANTSLSKLIVHKVGNKLLEDGVQLSDELIDLKRQEELSNILNSYFLSQFKDPVYYRFHHVSSLELNEIYTITNDLFQSTRGFVKKSKDIANILYEYSNHPKIKSGELYIAYFDECVINNEMTDAIGIFKSENKDTFLKVVEEEASYQVNFDNGVNIKKLDKGCLIFNVDADEGFKVCIVDSQSASEAQYWKDEFLKLKPVADNYFQTQNFLSLTKNYVTERLDEDFEVTKADQIDYLNRSIDYFKKNEQFNEQDFAKTVFEHDSVINSFRKFKDEFQDENDLRIVPEFDISSPAVKRQSKVFKSVLKLDRNFHIYIHGDRDLIERGVDEDGRKYYKIYYSQES</sequence>
<dbReference type="Proteomes" id="UP001319200">
    <property type="component" value="Unassembled WGS sequence"/>
</dbReference>
<accession>A0AAP2DJW2</accession>
<gene>
    <name evidence="1" type="ORF">KK083_12305</name>
</gene>
<reference evidence="1 2" key="1">
    <citation type="submission" date="2021-05" db="EMBL/GenBank/DDBJ databases">
        <title>A Polyphasic approach of four new species of the genus Ohtaekwangia: Ohtaekwangia histidinii sp. nov., Ohtaekwangia cretensis sp. nov., Ohtaekwangia indiensis sp. nov., Ohtaekwangia reichenbachii sp. nov. from diverse environment.</title>
        <authorList>
            <person name="Octaviana S."/>
        </authorList>
    </citation>
    <scope>NUCLEOTIDE SEQUENCE [LARGE SCALE GENOMIC DNA]</scope>
    <source>
        <strain evidence="1 2">PWU4</strain>
    </source>
</reference>